<dbReference type="KEGG" id="lpav:PLANPX_2788"/>
<accession>A0A5K7XFQ5</accession>
<organism evidence="1 2">
    <name type="scientific">Lacipirellula parvula</name>
    <dbReference type="NCBI Taxonomy" id="2650471"/>
    <lineage>
        <taxon>Bacteria</taxon>
        <taxon>Pseudomonadati</taxon>
        <taxon>Planctomycetota</taxon>
        <taxon>Planctomycetia</taxon>
        <taxon>Pirellulales</taxon>
        <taxon>Lacipirellulaceae</taxon>
        <taxon>Lacipirellula</taxon>
    </lineage>
</organism>
<evidence type="ECO:0000313" key="1">
    <source>
        <dbReference type="EMBL" id="BBO33176.1"/>
    </source>
</evidence>
<protein>
    <submittedName>
        <fullName evidence="1">Uncharacterized protein</fullName>
    </submittedName>
</protein>
<evidence type="ECO:0000313" key="2">
    <source>
        <dbReference type="Proteomes" id="UP000326837"/>
    </source>
</evidence>
<proteinExistence type="predicted"/>
<gene>
    <name evidence="1" type="ORF">PLANPX_2788</name>
</gene>
<dbReference type="EMBL" id="AP021861">
    <property type="protein sequence ID" value="BBO33176.1"/>
    <property type="molecule type" value="Genomic_DNA"/>
</dbReference>
<keyword evidence="2" id="KW-1185">Reference proteome</keyword>
<reference evidence="2" key="1">
    <citation type="submission" date="2019-10" db="EMBL/GenBank/DDBJ databases">
        <title>Lacipirellula parvula gen. nov., sp. nov., representing a lineage of planctomycetes widespread in freshwater anoxic habitats, and description of the family Lacipirellulaceae.</title>
        <authorList>
            <person name="Dedysh S.N."/>
            <person name="Kulichevskaya I.S."/>
            <person name="Beletsky A.V."/>
            <person name="Rakitin A.L."/>
            <person name="Mardanov A.V."/>
            <person name="Ivanova A.A."/>
            <person name="Saltykova V.X."/>
            <person name="Rijpstra W.I.C."/>
            <person name="Sinninghe Damste J.S."/>
            <person name="Ravin N.V."/>
        </authorList>
    </citation>
    <scope>NUCLEOTIDE SEQUENCE [LARGE SCALE GENOMIC DNA]</scope>
    <source>
        <strain evidence="2">PX69</strain>
    </source>
</reference>
<name>A0A5K7XFQ5_9BACT</name>
<dbReference type="Proteomes" id="UP000326837">
    <property type="component" value="Chromosome"/>
</dbReference>
<sequence>MSRRGSFGCLWVFLRSSRESASGGYWIRIVITTEGLCIAKT</sequence>
<dbReference type="AlphaFoldDB" id="A0A5K7XFQ5"/>